<protein>
    <submittedName>
        <fullName evidence="2">Uncharacterized protein</fullName>
    </submittedName>
</protein>
<evidence type="ECO:0000313" key="2">
    <source>
        <dbReference type="EMBL" id="JAH32820.1"/>
    </source>
</evidence>
<reference evidence="2" key="1">
    <citation type="submission" date="2014-11" db="EMBL/GenBank/DDBJ databases">
        <authorList>
            <person name="Amaro Gonzalez C."/>
        </authorList>
    </citation>
    <scope>NUCLEOTIDE SEQUENCE</scope>
</reference>
<sequence length="85" mass="9824">MLMMALTQGVITRVPTYTIPFLPELMWSKLKIEASKLVNTNLYQPLVHQDTQELPTTREKYSKEKSASQSQGDTEDTPRSRGRRR</sequence>
<reference evidence="2" key="2">
    <citation type="journal article" date="2015" name="Fish Shellfish Immunol.">
        <title>Early steps in the European eel (Anguilla anguilla)-Vibrio vulnificus interaction in the gills: Role of the RtxA13 toxin.</title>
        <authorList>
            <person name="Callol A."/>
            <person name="Pajuelo D."/>
            <person name="Ebbesson L."/>
            <person name="Teles M."/>
            <person name="MacKenzie S."/>
            <person name="Amaro C."/>
        </authorList>
    </citation>
    <scope>NUCLEOTIDE SEQUENCE</scope>
</reference>
<name>A0A0E9RWR0_ANGAN</name>
<accession>A0A0E9RWR0</accession>
<evidence type="ECO:0000256" key="1">
    <source>
        <dbReference type="SAM" id="MobiDB-lite"/>
    </source>
</evidence>
<dbReference type="AlphaFoldDB" id="A0A0E9RWR0"/>
<feature type="compositionally biased region" description="Basic and acidic residues" evidence="1">
    <location>
        <begin position="56"/>
        <end position="66"/>
    </location>
</feature>
<dbReference type="EMBL" id="GBXM01075757">
    <property type="protein sequence ID" value="JAH32820.1"/>
    <property type="molecule type" value="Transcribed_RNA"/>
</dbReference>
<organism evidence="2">
    <name type="scientific">Anguilla anguilla</name>
    <name type="common">European freshwater eel</name>
    <name type="synonym">Muraena anguilla</name>
    <dbReference type="NCBI Taxonomy" id="7936"/>
    <lineage>
        <taxon>Eukaryota</taxon>
        <taxon>Metazoa</taxon>
        <taxon>Chordata</taxon>
        <taxon>Craniata</taxon>
        <taxon>Vertebrata</taxon>
        <taxon>Euteleostomi</taxon>
        <taxon>Actinopterygii</taxon>
        <taxon>Neopterygii</taxon>
        <taxon>Teleostei</taxon>
        <taxon>Anguilliformes</taxon>
        <taxon>Anguillidae</taxon>
        <taxon>Anguilla</taxon>
    </lineage>
</organism>
<proteinExistence type="predicted"/>
<feature type="region of interest" description="Disordered" evidence="1">
    <location>
        <begin position="44"/>
        <end position="85"/>
    </location>
</feature>